<keyword evidence="4" id="KW-1185">Reference proteome</keyword>
<protein>
    <submittedName>
        <fullName evidence="2">Uncharacterized protein</fullName>
    </submittedName>
</protein>
<evidence type="ECO:0000313" key="3">
    <source>
        <dbReference type="Proteomes" id="UP000250443"/>
    </source>
</evidence>
<sequence length="103" mass="11911">MHFSTVSYRYLKAGTIYQVEIDSPASGRTQDIYEAVFRHLVNFESEPIIVAMMLNNGGKAVIQNKRFDPEIKTTHMVSTIETLEICMDYENWVEVILLPLPWD</sequence>
<evidence type="ECO:0000313" key="4">
    <source>
        <dbReference type="Proteomes" id="UP000626180"/>
    </source>
</evidence>
<reference evidence="1 4" key="2">
    <citation type="submission" date="2020-10" db="EMBL/GenBank/DDBJ databases">
        <title>Genome sequences of Pseudomonas isolates.</title>
        <authorList>
            <person name="Wessels L."/>
            <person name="Reich F."/>
            <person name="Hammerl J."/>
        </authorList>
    </citation>
    <scope>NUCLEOTIDE SEQUENCE [LARGE SCALE GENOMIC DNA]</scope>
    <source>
        <strain evidence="1 4">20-MO00624-0</strain>
    </source>
</reference>
<name>A0A2X2CE53_PSELU</name>
<dbReference type="Proteomes" id="UP000626180">
    <property type="component" value="Unassembled WGS sequence"/>
</dbReference>
<dbReference type="AlphaFoldDB" id="A0A2X2CE53"/>
<dbReference type="RefSeq" id="WP_010795162.1">
    <property type="nucleotide sequence ID" value="NZ_FQYS01000001.1"/>
</dbReference>
<dbReference type="EMBL" id="UAUF01000009">
    <property type="protein sequence ID" value="SPZ03996.1"/>
    <property type="molecule type" value="Genomic_DNA"/>
</dbReference>
<proteinExistence type="predicted"/>
<gene>
    <name evidence="1" type="ORF">IRZ65_05405</name>
    <name evidence="2" type="ORF">NCTC11842_01339</name>
</gene>
<reference evidence="2 3" key="1">
    <citation type="submission" date="2018-06" db="EMBL/GenBank/DDBJ databases">
        <authorList>
            <consortium name="Pathogen Informatics"/>
            <person name="Doyle S."/>
        </authorList>
    </citation>
    <scope>NUCLEOTIDE SEQUENCE [LARGE SCALE GENOMIC DNA]</scope>
    <source>
        <strain evidence="2 3">NCTC11842</strain>
    </source>
</reference>
<accession>A0A2X2CE53</accession>
<evidence type="ECO:0000313" key="1">
    <source>
        <dbReference type="EMBL" id="MBF8640110.1"/>
    </source>
</evidence>
<dbReference type="EMBL" id="JADMCD010000002">
    <property type="protein sequence ID" value="MBF8640110.1"/>
    <property type="molecule type" value="Genomic_DNA"/>
</dbReference>
<evidence type="ECO:0000313" key="2">
    <source>
        <dbReference type="EMBL" id="SPZ03996.1"/>
    </source>
</evidence>
<organism evidence="2 3">
    <name type="scientific">Pseudomonas luteola</name>
    <dbReference type="NCBI Taxonomy" id="47886"/>
    <lineage>
        <taxon>Bacteria</taxon>
        <taxon>Pseudomonadati</taxon>
        <taxon>Pseudomonadota</taxon>
        <taxon>Gammaproteobacteria</taxon>
        <taxon>Pseudomonadales</taxon>
        <taxon>Pseudomonadaceae</taxon>
        <taxon>Pseudomonas</taxon>
    </lineage>
</organism>
<dbReference type="Proteomes" id="UP000250443">
    <property type="component" value="Unassembled WGS sequence"/>
</dbReference>